<evidence type="ECO:0000313" key="4">
    <source>
        <dbReference type="EMBL" id="CCE73455.1"/>
    </source>
</evidence>
<dbReference type="OrthoDB" id="406156at2759"/>
<reference evidence="5" key="2">
    <citation type="journal article" date="2012" name="G3 (Bethesda)">
        <title>Pichia sorbitophila, an interspecies yeast hybrid reveals early steps of genome resolution following polyploidization.</title>
        <authorList>
            <person name="Leh Louis V."/>
            <person name="Despons L."/>
            <person name="Friedrich A."/>
            <person name="Martin T."/>
            <person name="Durrens P."/>
            <person name="Casaregola S."/>
            <person name="Neuveglise C."/>
            <person name="Fairhead C."/>
            <person name="Marck C."/>
            <person name="Cruz J.A."/>
            <person name="Straub M.L."/>
            <person name="Kugler V."/>
            <person name="Sacerdot C."/>
            <person name="Uzunov Z."/>
            <person name="Thierry A."/>
            <person name="Weiss S."/>
            <person name="Bleykasten C."/>
            <person name="De Montigny J."/>
            <person name="Jacques N."/>
            <person name="Jung P."/>
            <person name="Lemaire M."/>
            <person name="Mallet S."/>
            <person name="Morel G."/>
            <person name="Richard G.F."/>
            <person name="Sarkar A."/>
            <person name="Savel G."/>
            <person name="Schacherer J."/>
            <person name="Seret M.L."/>
            <person name="Talla E."/>
            <person name="Samson G."/>
            <person name="Jubin C."/>
            <person name="Poulain J."/>
            <person name="Vacherie B."/>
            <person name="Barbe V."/>
            <person name="Pelletier E."/>
            <person name="Sherman D.J."/>
            <person name="Westhof E."/>
            <person name="Weissenbach J."/>
            <person name="Baret P.V."/>
            <person name="Wincker P."/>
            <person name="Gaillardin C."/>
            <person name="Dujon B."/>
            <person name="Souciet J.L."/>
        </authorList>
    </citation>
    <scope>NUCLEOTIDE SEQUENCE [LARGE SCALE GENOMIC DNA]</scope>
    <source>
        <strain evidence="5">ATCC MYA-4447 / BCRC 22081 / CBS 7064 / NBRC 10061 / NRRL Y-12695</strain>
    </source>
</reference>
<gene>
    <name evidence="3" type="primary">Piso0_000496</name>
    <name evidence="3" type="ORF">GNLVRS01_PISO0A10626g</name>
    <name evidence="4" type="ORF">GNLVRS01_PISO0B10693g</name>
</gene>
<dbReference type="STRING" id="559304.G8YVL1"/>
<dbReference type="InterPro" id="IPR026992">
    <property type="entry name" value="DIOX_N"/>
</dbReference>
<evidence type="ECO:0000256" key="1">
    <source>
        <dbReference type="RuleBase" id="RU003682"/>
    </source>
</evidence>
<dbReference type="EMBL" id="FO082058">
    <property type="protein sequence ID" value="CCE73455.1"/>
    <property type="molecule type" value="Genomic_DNA"/>
</dbReference>
<accession>G8YVL1</accession>
<dbReference type="Gene3D" id="2.60.120.330">
    <property type="entry name" value="B-lactam Antibiotic, Isopenicillin N Synthase, Chain"/>
    <property type="match status" value="1"/>
</dbReference>
<feature type="domain" description="Fe2OG dioxygenase" evidence="2">
    <location>
        <begin position="187"/>
        <end position="296"/>
    </location>
</feature>
<dbReference type="PANTHER" id="PTHR47990">
    <property type="entry name" value="2-OXOGLUTARATE (2OG) AND FE(II)-DEPENDENT OXYGENASE SUPERFAMILY PROTEIN-RELATED"/>
    <property type="match status" value="1"/>
</dbReference>
<dbReference type="InterPro" id="IPR044861">
    <property type="entry name" value="IPNS-like_FE2OG_OXY"/>
</dbReference>
<dbReference type="PROSITE" id="PS51471">
    <property type="entry name" value="FE2OG_OXY"/>
    <property type="match status" value="1"/>
</dbReference>
<reference evidence="3" key="1">
    <citation type="submission" date="2011-10" db="EMBL/GenBank/DDBJ databases">
        <authorList>
            <person name="Genoscope - CEA"/>
        </authorList>
    </citation>
    <scope>NUCLEOTIDE SEQUENCE</scope>
    <source>
        <strain evidence="3">CBS 7064</strain>
    </source>
</reference>
<dbReference type="InterPro" id="IPR005123">
    <property type="entry name" value="Oxoglu/Fe-dep_dioxygenase_dom"/>
</dbReference>
<dbReference type="PRINTS" id="PR00682">
    <property type="entry name" value="IPNSYNTHASE"/>
</dbReference>
<proteinExistence type="inferred from homology"/>
<comment type="similarity">
    <text evidence="1">Belongs to the iron/ascorbate-dependent oxidoreductase family.</text>
</comment>
<dbReference type="EMBL" id="FO082059">
    <property type="protein sequence ID" value="CCE72894.1"/>
    <property type="molecule type" value="Genomic_DNA"/>
</dbReference>
<evidence type="ECO:0000259" key="2">
    <source>
        <dbReference type="PROSITE" id="PS51471"/>
    </source>
</evidence>
<name>G8YVL1_PICSO</name>
<dbReference type="HOGENOM" id="CLU_010119_10_0_1"/>
<dbReference type="GO" id="GO:0016491">
    <property type="term" value="F:oxidoreductase activity"/>
    <property type="evidence" value="ECO:0007669"/>
    <property type="project" value="UniProtKB-KW"/>
</dbReference>
<dbReference type="InterPro" id="IPR050231">
    <property type="entry name" value="Iron_ascorbate_oxido_reductase"/>
</dbReference>
<keyword evidence="1" id="KW-0560">Oxidoreductase</keyword>
<keyword evidence="1" id="KW-0408">Iron</keyword>
<protein>
    <submittedName>
        <fullName evidence="3">Piso0_000496 protein</fullName>
    </submittedName>
</protein>
<dbReference type="eggNOG" id="KOG0143">
    <property type="taxonomic scope" value="Eukaryota"/>
</dbReference>
<keyword evidence="1" id="KW-0479">Metal-binding</keyword>
<dbReference type="Proteomes" id="UP000005222">
    <property type="component" value="Chromosome A"/>
</dbReference>
<evidence type="ECO:0000313" key="5">
    <source>
        <dbReference type="Proteomes" id="UP000005222"/>
    </source>
</evidence>
<organism evidence="3 5">
    <name type="scientific">Pichia sorbitophila (strain ATCC MYA-4447 / BCRC 22081 / CBS 7064 / NBRC 10061 / NRRL Y-12695)</name>
    <name type="common">Hybrid yeast</name>
    <dbReference type="NCBI Taxonomy" id="559304"/>
    <lineage>
        <taxon>Eukaryota</taxon>
        <taxon>Fungi</taxon>
        <taxon>Dikarya</taxon>
        <taxon>Ascomycota</taxon>
        <taxon>Saccharomycotina</taxon>
        <taxon>Pichiomycetes</taxon>
        <taxon>Debaryomycetaceae</taxon>
        <taxon>Millerozyma</taxon>
    </lineage>
</organism>
<dbReference type="InterPro" id="IPR027443">
    <property type="entry name" value="IPNS-like_sf"/>
</dbReference>
<keyword evidence="5" id="KW-1185">Reference proteome</keyword>
<dbReference type="GO" id="GO:0044283">
    <property type="term" value="P:small molecule biosynthetic process"/>
    <property type="evidence" value="ECO:0007669"/>
    <property type="project" value="UniProtKB-ARBA"/>
</dbReference>
<dbReference type="Proteomes" id="UP000005222">
    <property type="component" value="Chromosome B"/>
</dbReference>
<dbReference type="Pfam" id="PF14226">
    <property type="entry name" value="DIOX_N"/>
    <property type="match status" value="1"/>
</dbReference>
<dbReference type="OMA" id="GEWKYVP"/>
<dbReference type="Pfam" id="PF03171">
    <property type="entry name" value="2OG-FeII_Oxy"/>
    <property type="match status" value="1"/>
</dbReference>
<dbReference type="GO" id="GO:0046872">
    <property type="term" value="F:metal ion binding"/>
    <property type="evidence" value="ECO:0007669"/>
    <property type="project" value="UniProtKB-KW"/>
</dbReference>
<dbReference type="AlphaFoldDB" id="G8YVL1"/>
<sequence length="361" mass="42127">MIIEPEVGKWIPPQPTRYNLDWADLATIDLSIYDKPGGKQQLAAQLKRIVENDGFWAVVGTGITQEEMNRVYSLGNFFFMNYTEEQKRVQEVDFEHGNYFGYKVRGNKTVFGTKVKDNVETFNIAKFTEDGLFEPYFKQDFISRFHDELERISKRLFEVARKLLVLFAIILELEENYFVDRHRYNDPSDDHLRFMKYHPRSQEDDNLVENTWARGHTDFGTLTLLFNQLVSGLQIKTSSGKWRYVRPVDGGIICNVGDTLSFWSGGYFKSTIHRVVRPPPDQVDAPRIGVFYFVRPGDHAQVEVAPSPLLRQLGLYKPTQPITGTEYVRARVRDYHYKSEYLKQNNVKFRVGEFEIKDGFE</sequence>
<dbReference type="InParanoid" id="G8YVL1"/>
<dbReference type="SUPFAM" id="SSF51197">
    <property type="entry name" value="Clavaminate synthase-like"/>
    <property type="match status" value="1"/>
</dbReference>
<evidence type="ECO:0000313" key="3">
    <source>
        <dbReference type="EMBL" id="CCE72894.1"/>
    </source>
</evidence>